<dbReference type="GO" id="GO:0000166">
    <property type="term" value="F:nucleotide binding"/>
    <property type="evidence" value="ECO:0007669"/>
    <property type="project" value="InterPro"/>
</dbReference>
<evidence type="ECO:0000313" key="5">
    <source>
        <dbReference type="EMBL" id="GGW38715.1"/>
    </source>
</evidence>
<dbReference type="AlphaFoldDB" id="A0A918IZ42"/>
<reference evidence="5" key="2">
    <citation type="submission" date="2020-09" db="EMBL/GenBank/DDBJ databases">
        <authorList>
            <person name="Sun Q."/>
            <person name="Kim S."/>
        </authorList>
    </citation>
    <scope>NUCLEOTIDE SEQUENCE</scope>
    <source>
        <strain evidence="5">KCTC 23714</strain>
    </source>
</reference>
<name>A0A918IZ42_9RHOB</name>
<feature type="domain" description="Gfo/Idh/MocA-like oxidoreductase C-terminal" evidence="4">
    <location>
        <begin position="138"/>
        <end position="305"/>
    </location>
</feature>
<dbReference type="PANTHER" id="PTHR42840">
    <property type="entry name" value="NAD(P)-BINDING ROSSMANN-FOLD SUPERFAMILY PROTEIN-RELATED"/>
    <property type="match status" value="1"/>
</dbReference>
<dbReference type="PANTHER" id="PTHR42840:SF3">
    <property type="entry name" value="BINDING ROSSMANN FOLD OXIDOREDUCTASE, PUTATIVE (AFU_ORTHOLOGUE AFUA_2G10240)-RELATED"/>
    <property type="match status" value="1"/>
</dbReference>
<protein>
    <submittedName>
        <fullName evidence="5">Myo-inositol dehydrogenase</fullName>
    </submittedName>
</protein>
<dbReference type="RefSeq" id="WP_189634594.1">
    <property type="nucleotide sequence ID" value="NZ_BMYQ01000010.1"/>
</dbReference>
<dbReference type="Proteomes" id="UP000628984">
    <property type="component" value="Unassembled WGS sequence"/>
</dbReference>
<dbReference type="Gene3D" id="3.30.360.10">
    <property type="entry name" value="Dihydrodipicolinate Reductase, domain 2"/>
    <property type="match status" value="1"/>
</dbReference>
<keyword evidence="6" id="KW-1185">Reference proteome</keyword>
<dbReference type="Pfam" id="PF01408">
    <property type="entry name" value="GFO_IDH_MocA"/>
    <property type="match status" value="1"/>
</dbReference>
<comment type="similarity">
    <text evidence="1">Belongs to the Gfo/Idh/MocA family.</text>
</comment>
<dbReference type="Pfam" id="PF02894">
    <property type="entry name" value="GFO_IDH_MocA_C"/>
    <property type="match status" value="1"/>
</dbReference>
<gene>
    <name evidence="5" type="ORF">GCM10011452_28870</name>
</gene>
<evidence type="ECO:0000259" key="4">
    <source>
        <dbReference type="Pfam" id="PF02894"/>
    </source>
</evidence>
<feature type="domain" description="Gfo/Idh/MocA-like oxidoreductase N-terminal" evidence="3">
    <location>
        <begin position="4"/>
        <end position="121"/>
    </location>
</feature>
<dbReference type="SUPFAM" id="SSF55347">
    <property type="entry name" value="Glyceraldehyde-3-phosphate dehydrogenase-like, C-terminal domain"/>
    <property type="match status" value="1"/>
</dbReference>
<dbReference type="EMBL" id="BMYQ01000010">
    <property type="protein sequence ID" value="GGW38715.1"/>
    <property type="molecule type" value="Genomic_DNA"/>
</dbReference>
<evidence type="ECO:0000256" key="2">
    <source>
        <dbReference type="ARBA" id="ARBA00023002"/>
    </source>
</evidence>
<evidence type="ECO:0000256" key="1">
    <source>
        <dbReference type="ARBA" id="ARBA00010928"/>
    </source>
</evidence>
<keyword evidence="2" id="KW-0560">Oxidoreductase</keyword>
<comment type="caution">
    <text evidence="5">The sequence shown here is derived from an EMBL/GenBank/DDBJ whole genome shotgun (WGS) entry which is preliminary data.</text>
</comment>
<accession>A0A918IZ42</accession>
<dbReference type="GO" id="GO:0016491">
    <property type="term" value="F:oxidoreductase activity"/>
    <property type="evidence" value="ECO:0007669"/>
    <property type="project" value="UniProtKB-KW"/>
</dbReference>
<evidence type="ECO:0000313" key="6">
    <source>
        <dbReference type="Proteomes" id="UP000628984"/>
    </source>
</evidence>
<evidence type="ECO:0000259" key="3">
    <source>
        <dbReference type="Pfam" id="PF01408"/>
    </source>
</evidence>
<proteinExistence type="inferred from homology"/>
<dbReference type="InterPro" id="IPR000683">
    <property type="entry name" value="Gfo/Idh/MocA-like_OxRdtase_N"/>
</dbReference>
<reference evidence="5" key="1">
    <citation type="journal article" date="2014" name="Int. J. Syst. Evol. Microbiol.">
        <title>Complete genome sequence of Corynebacterium casei LMG S-19264T (=DSM 44701T), isolated from a smear-ripened cheese.</title>
        <authorList>
            <consortium name="US DOE Joint Genome Institute (JGI-PGF)"/>
            <person name="Walter F."/>
            <person name="Albersmeier A."/>
            <person name="Kalinowski J."/>
            <person name="Ruckert C."/>
        </authorList>
    </citation>
    <scope>NUCLEOTIDE SEQUENCE</scope>
    <source>
        <strain evidence="5">KCTC 23714</strain>
    </source>
</reference>
<organism evidence="5 6">
    <name type="scientific">Gemmobacter lanyuensis</name>
    <dbReference type="NCBI Taxonomy" id="1054497"/>
    <lineage>
        <taxon>Bacteria</taxon>
        <taxon>Pseudomonadati</taxon>
        <taxon>Pseudomonadota</taxon>
        <taxon>Alphaproteobacteria</taxon>
        <taxon>Rhodobacterales</taxon>
        <taxon>Paracoccaceae</taxon>
        <taxon>Gemmobacter</taxon>
    </lineage>
</organism>
<dbReference type="InterPro" id="IPR036291">
    <property type="entry name" value="NAD(P)-bd_dom_sf"/>
</dbReference>
<dbReference type="InterPro" id="IPR004104">
    <property type="entry name" value="Gfo/Idh/MocA-like_OxRdtase_C"/>
</dbReference>
<dbReference type="Gene3D" id="3.40.50.720">
    <property type="entry name" value="NAD(P)-binding Rossmann-like Domain"/>
    <property type="match status" value="1"/>
</dbReference>
<dbReference type="SUPFAM" id="SSF51735">
    <property type="entry name" value="NAD(P)-binding Rossmann-fold domains"/>
    <property type="match status" value="1"/>
</dbReference>
<sequence length="324" mass="34517">MTLQVGVIGLGVMGAEHLRLLREETAGAAVVAICDADAARARTLAAGADVFDDPFALIASDRVEAVVIASPDATHAGLALACLAAGKPALCEKPLALTAGEALQIVNAEAGVGRRLLQVGYMRRFDPAYCDMKRSTEDGLIGPPVLLHNTHRNAGAPDWFTGAMAITNSFVHEIDISRWLLGSEPVSAMVHAAPGRDPLLITLETERGELISTEVFMNACYGYHVHAQIVGRSGTVEMAQPAVMLTNSAMQHGHRYSENWVPRFRDAYRRQMGAWVRSVSTGVPVGASAWDGYVATTIAEQIVAALGGCGKVSLTLAPRPDFYR</sequence>